<organism evidence="2 3">
    <name type="scientific">Pantoea ananatis (strain AJ13355)</name>
    <dbReference type="NCBI Taxonomy" id="932677"/>
    <lineage>
        <taxon>Bacteria</taxon>
        <taxon>Pseudomonadati</taxon>
        <taxon>Pseudomonadota</taxon>
        <taxon>Gammaproteobacteria</taxon>
        <taxon>Enterobacterales</taxon>
        <taxon>Erwiniaceae</taxon>
        <taxon>Pantoea</taxon>
    </lineage>
</organism>
<evidence type="ECO:0000313" key="3">
    <source>
        <dbReference type="Proteomes" id="UP000006690"/>
    </source>
</evidence>
<accession>A0A0H3L3Y7</accession>
<name>A0A0H3L3Y7_PANAA</name>
<dbReference type="KEGG" id="paj:PAJ_2517"/>
<dbReference type="PANTHER" id="PTHR37850:SF2">
    <property type="entry name" value="SAF DOMAIN PROTEIN"/>
    <property type="match status" value="1"/>
</dbReference>
<dbReference type="Proteomes" id="UP000006690">
    <property type="component" value="Chromosome"/>
</dbReference>
<protein>
    <submittedName>
        <fullName evidence="2">Homoserine dehydrogenase</fullName>
    </submittedName>
</protein>
<evidence type="ECO:0000313" key="2">
    <source>
        <dbReference type="EMBL" id="BAK12597.1"/>
    </source>
</evidence>
<dbReference type="Pfam" id="PF21135">
    <property type="entry name" value="DRL_cat"/>
    <property type="match status" value="1"/>
</dbReference>
<reference evidence="3" key="1">
    <citation type="journal article" date="2012" name="Appl. Microbiol. Biotechnol.">
        <title>The complete genome sequence of Pantoea ananatis AJ13355, an organism with great biotechnological potential.</title>
        <authorList>
            <person name="Hara Y."/>
            <person name="Kadotani N."/>
            <person name="Izui H."/>
            <person name="Katashkina J.I."/>
            <person name="Kuvaeva T.M."/>
            <person name="Andreeva I.G."/>
            <person name="Golubeva L.I."/>
            <person name="Malko D.B."/>
            <person name="Makeev V.J."/>
            <person name="Mashko S.V."/>
            <person name="Kozlov Y.I."/>
        </authorList>
    </citation>
    <scope>NUCLEOTIDE SEQUENCE [LARGE SCALE GENOMIC DNA]</scope>
    <source>
        <strain evidence="3">AJ13355</strain>
    </source>
</reference>
<evidence type="ECO:0000259" key="1">
    <source>
        <dbReference type="Pfam" id="PF21135"/>
    </source>
</evidence>
<dbReference type="Gene3D" id="3.40.50.720">
    <property type="entry name" value="NAD(P)-binding Rossmann-like Domain"/>
    <property type="match status" value="1"/>
</dbReference>
<dbReference type="AlphaFoldDB" id="A0A0H3L3Y7"/>
<dbReference type="OrthoDB" id="9777844at2"/>
<sequence length="432" mass="46668">MQQLFEALKNRAEALKPVGVLLAGAGQMGTDLIVQLRQMKGMSLVAVTVRSDFEKCFEALRVAGYAEEHWRVVSTPAHYADARRQNKIAVSDDINLLLTDDGVEVVIDATGHPESGAVIATKSISARKHIVMLNVETDVTVGRYLQNLARQNGVVYTGAAGDEPAAAAELVFFARTLGLEVVAAGKGKNNAFDVTATPTQLEKAATDRNMNPRVLTEFVDGTKTMVEMVALANATGLRIDIAGMHGPNAELEALSDIFRLRTDGGVLHREGVADFTVGKGVAPGVFCVVKTPHSRISERLSDLHIGKGPLFTLHRPYHLTSIETPLSAARAVLCGQSDIVPLHTPVAEVGAVAKRDLEPGERLGRIGECDYRGWAMDWSEARKHAALPLGLAERAVIAQPVRKGEILTTANCIPDEKLMIVQLRRKQDDLLE</sequence>
<gene>
    <name evidence="2" type="ordered locus">PAJ_2517</name>
</gene>
<dbReference type="EMBL" id="AP012032">
    <property type="protein sequence ID" value="BAK12597.1"/>
    <property type="molecule type" value="Genomic_DNA"/>
</dbReference>
<dbReference type="SUPFAM" id="SSF51735">
    <property type="entry name" value="NAD(P)-binding Rossmann-fold domains"/>
    <property type="match status" value="1"/>
</dbReference>
<dbReference type="InterPro" id="IPR036291">
    <property type="entry name" value="NAD(P)-bd_dom_sf"/>
</dbReference>
<dbReference type="PATRIC" id="fig|932677.3.peg.2930"/>
<dbReference type="CDD" id="cd11616">
    <property type="entry name" value="SAF_DH_OX_like"/>
    <property type="match status" value="1"/>
</dbReference>
<dbReference type="PANTHER" id="PTHR37850">
    <property type="entry name" value="STRU PROTEIN"/>
    <property type="match status" value="1"/>
</dbReference>
<dbReference type="RefSeq" id="WP_014594559.1">
    <property type="nucleotide sequence ID" value="NC_017531.2"/>
</dbReference>
<feature type="domain" description="Oxidoreductase DRL-like catalytic" evidence="1">
    <location>
        <begin position="161"/>
        <end position="324"/>
    </location>
</feature>
<proteinExistence type="predicted"/>
<dbReference type="HOGENOM" id="CLU_046102_0_0_6"/>
<dbReference type="eggNOG" id="COG4091">
    <property type="taxonomic scope" value="Bacteria"/>
</dbReference>
<dbReference type="InterPro" id="IPR048423">
    <property type="entry name" value="DRL_cat"/>
</dbReference>